<evidence type="ECO:0000256" key="1">
    <source>
        <dbReference type="SAM" id="Phobius"/>
    </source>
</evidence>
<feature type="transmembrane region" description="Helical" evidence="1">
    <location>
        <begin position="57"/>
        <end position="78"/>
    </location>
</feature>
<dbReference type="RefSeq" id="WP_179516760.1">
    <property type="nucleotide sequence ID" value="NZ_JACCAC010000001.1"/>
</dbReference>
<feature type="transmembrane region" description="Helical" evidence="1">
    <location>
        <begin position="146"/>
        <end position="164"/>
    </location>
</feature>
<evidence type="ECO:0000313" key="3">
    <source>
        <dbReference type="Proteomes" id="UP000544110"/>
    </source>
</evidence>
<feature type="transmembrane region" description="Helical" evidence="1">
    <location>
        <begin position="326"/>
        <end position="343"/>
    </location>
</feature>
<sequence length="532" mass="55268">MPTALSSTDDAAAGASAGRTAGGRARLAAALAEARRATADVGYLVRFRAGAVPRRRAYPVVAATTALTVLAATLPAYAPGARTSERAFSVLLLLPTAWAGFLLLALLAAVASGGGRELVPRDQAAPHPVSPVTDHLGALLMAPLNTAWLVQAWVLLGATAYALGPTWLPLAQVVLLLWIATATALAQAVAWGVEALRRGPRGVAVTRVAVGLLAAGAVALQVGGRLDDLLDRVPTLPLVLAAASVDPGPGLRVAVTLAVEVLLLALAVVAGAWPARAAARRVPHDESRAETGRRTVRPSPRSDLAAVLRLDRASVWRAVPMRRGTAVLAIAPGLIALAGGLRWEVLTVLPGLVASGGALLFGVNVWCLDGRGALWRESLPVSPRVQFASRAWVLGEWLLGAAAVTLLLASLRAGTPTAAELSALLCTWVVVTVQVVASSMQWSRLRPFAVDLRSARATPAPPVVMVGYSARLALATTVTGLLFGTLGRLGAWWLPVVFAVPLLLFAARRLARSWQAWCDPVDRARVVAAVSA</sequence>
<feature type="transmembrane region" description="Helical" evidence="1">
    <location>
        <begin position="489"/>
        <end position="507"/>
    </location>
</feature>
<evidence type="ECO:0000313" key="2">
    <source>
        <dbReference type="EMBL" id="NYG54058.1"/>
    </source>
</evidence>
<feature type="transmembrane region" description="Helical" evidence="1">
    <location>
        <begin position="90"/>
        <end position="111"/>
    </location>
</feature>
<dbReference type="Proteomes" id="UP000544110">
    <property type="component" value="Unassembled WGS sequence"/>
</dbReference>
<protein>
    <recommendedName>
        <fullName evidence="4">ABC-2 type transport system permease protein</fullName>
    </recommendedName>
</protein>
<feature type="transmembrane region" description="Helical" evidence="1">
    <location>
        <begin position="421"/>
        <end position="442"/>
    </location>
</feature>
<reference evidence="2 3" key="1">
    <citation type="submission" date="2020-07" db="EMBL/GenBank/DDBJ databases">
        <title>Sequencing the genomes of 1000 actinobacteria strains.</title>
        <authorList>
            <person name="Klenk H.-P."/>
        </authorList>
    </citation>
    <scope>NUCLEOTIDE SEQUENCE [LARGE SCALE GENOMIC DNA]</scope>
    <source>
        <strain evidence="2 3">DSM 24552</strain>
    </source>
</reference>
<proteinExistence type="predicted"/>
<comment type="caution">
    <text evidence="2">The sequence shown here is derived from an EMBL/GenBank/DDBJ whole genome shotgun (WGS) entry which is preliminary data.</text>
</comment>
<gene>
    <name evidence="2" type="ORF">BJ989_000362</name>
</gene>
<name>A0A7Y9UJB8_9ACTN</name>
<keyword evidence="1" id="KW-1133">Transmembrane helix</keyword>
<feature type="transmembrane region" description="Helical" evidence="1">
    <location>
        <begin position="349"/>
        <end position="368"/>
    </location>
</feature>
<feature type="transmembrane region" description="Helical" evidence="1">
    <location>
        <begin position="170"/>
        <end position="193"/>
    </location>
</feature>
<keyword evidence="3" id="KW-1185">Reference proteome</keyword>
<dbReference type="AlphaFoldDB" id="A0A7Y9UJB8"/>
<dbReference type="EMBL" id="JACCAC010000001">
    <property type="protein sequence ID" value="NYG54058.1"/>
    <property type="molecule type" value="Genomic_DNA"/>
</dbReference>
<feature type="transmembrane region" description="Helical" evidence="1">
    <location>
        <begin position="253"/>
        <end position="273"/>
    </location>
</feature>
<feature type="transmembrane region" description="Helical" evidence="1">
    <location>
        <begin position="389"/>
        <end position="409"/>
    </location>
</feature>
<feature type="transmembrane region" description="Helical" evidence="1">
    <location>
        <begin position="205"/>
        <end position="224"/>
    </location>
</feature>
<keyword evidence="1" id="KW-0812">Transmembrane</keyword>
<accession>A0A7Y9UJB8</accession>
<evidence type="ECO:0008006" key="4">
    <source>
        <dbReference type="Google" id="ProtNLM"/>
    </source>
</evidence>
<organism evidence="2 3">
    <name type="scientific">Nocardioides perillae</name>
    <dbReference type="NCBI Taxonomy" id="1119534"/>
    <lineage>
        <taxon>Bacteria</taxon>
        <taxon>Bacillati</taxon>
        <taxon>Actinomycetota</taxon>
        <taxon>Actinomycetes</taxon>
        <taxon>Propionibacteriales</taxon>
        <taxon>Nocardioidaceae</taxon>
        <taxon>Nocardioides</taxon>
    </lineage>
</organism>
<feature type="transmembrane region" description="Helical" evidence="1">
    <location>
        <begin position="463"/>
        <end position="483"/>
    </location>
</feature>
<keyword evidence="1" id="KW-0472">Membrane</keyword>